<dbReference type="Proteomes" id="UP000828251">
    <property type="component" value="Unassembled WGS sequence"/>
</dbReference>
<sequence length="106" mass="12665">MNWLRRNFNRLDEDSIKVQREQHTRGHIFMITEGFLMPDKSRNIVQLRWLLKLIDFREVGELSSGSSMLETLYREMCQETTKKNQNRRLHGTTAILSNYCVNISFQ</sequence>
<dbReference type="AlphaFoldDB" id="A0A9D3ZJX6"/>
<dbReference type="EMBL" id="JAIQCV010000012">
    <property type="protein sequence ID" value="KAH1039929.1"/>
    <property type="molecule type" value="Genomic_DNA"/>
</dbReference>
<accession>A0A9D3ZJX6</accession>
<gene>
    <name evidence="1" type="ORF">J1N35_041672</name>
</gene>
<evidence type="ECO:0000313" key="2">
    <source>
        <dbReference type="Proteomes" id="UP000828251"/>
    </source>
</evidence>
<reference evidence="1 2" key="1">
    <citation type="journal article" date="2021" name="Plant Biotechnol. J.">
        <title>Multi-omics assisted identification of the key and species-specific regulatory components of drought-tolerant mechanisms in Gossypium stocksii.</title>
        <authorList>
            <person name="Yu D."/>
            <person name="Ke L."/>
            <person name="Zhang D."/>
            <person name="Wu Y."/>
            <person name="Sun Y."/>
            <person name="Mei J."/>
            <person name="Sun J."/>
            <person name="Sun Y."/>
        </authorList>
    </citation>
    <scope>NUCLEOTIDE SEQUENCE [LARGE SCALE GENOMIC DNA]</scope>
    <source>
        <strain evidence="2">cv. E1</strain>
        <tissue evidence="1">Leaf</tissue>
    </source>
</reference>
<organism evidence="1 2">
    <name type="scientific">Gossypium stocksii</name>
    <dbReference type="NCBI Taxonomy" id="47602"/>
    <lineage>
        <taxon>Eukaryota</taxon>
        <taxon>Viridiplantae</taxon>
        <taxon>Streptophyta</taxon>
        <taxon>Embryophyta</taxon>
        <taxon>Tracheophyta</taxon>
        <taxon>Spermatophyta</taxon>
        <taxon>Magnoliopsida</taxon>
        <taxon>eudicotyledons</taxon>
        <taxon>Gunneridae</taxon>
        <taxon>Pentapetalae</taxon>
        <taxon>rosids</taxon>
        <taxon>malvids</taxon>
        <taxon>Malvales</taxon>
        <taxon>Malvaceae</taxon>
        <taxon>Malvoideae</taxon>
        <taxon>Gossypium</taxon>
    </lineage>
</organism>
<name>A0A9D3ZJX6_9ROSI</name>
<protein>
    <submittedName>
        <fullName evidence="1">Uncharacterized protein</fullName>
    </submittedName>
</protein>
<keyword evidence="2" id="KW-1185">Reference proteome</keyword>
<proteinExistence type="predicted"/>
<evidence type="ECO:0000313" key="1">
    <source>
        <dbReference type="EMBL" id="KAH1039929.1"/>
    </source>
</evidence>
<comment type="caution">
    <text evidence="1">The sequence shown here is derived from an EMBL/GenBank/DDBJ whole genome shotgun (WGS) entry which is preliminary data.</text>
</comment>